<dbReference type="HAMAP" id="MF_01161">
    <property type="entry name" value="tRNA_Ile_lys_synt"/>
    <property type="match status" value="1"/>
</dbReference>
<dbReference type="InterPro" id="IPR012796">
    <property type="entry name" value="Lysidine-tRNA-synth_C"/>
</dbReference>
<comment type="subcellular location">
    <subcellularLocation>
        <location evidence="1 8">Cytoplasm</location>
    </subcellularLocation>
</comment>
<evidence type="ECO:0000313" key="10">
    <source>
        <dbReference type="EMBL" id="MBC8520081.1"/>
    </source>
</evidence>
<dbReference type="SMART" id="SM00977">
    <property type="entry name" value="TilS_C"/>
    <property type="match status" value="1"/>
</dbReference>
<dbReference type="GO" id="GO:0005737">
    <property type="term" value="C:cytoplasm"/>
    <property type="evidence" value="ECO:0007669"/>
    <property type="project" value="UniProtKB-SubCell"/>
</dbReference>
<dbReference type="GO" id="GO:0005524">
    <property type="term" value="F:ATP binding"/>
    <property type="evidence" value="ECO:0007669"/>
    <property type="project" value="UniProtKB-UniRule"/>
</dbReference>
<comment type="similarity">
    <text evidence="8">Belongs to the tRNA(Ile)-lysidine synthase family.</text>
</comment>
<dbReference type="EC" id="6.3.4.19" evidence="8"/>
<dbReference type="PANTHER" id="PTHR43033">
    <property type="entry name" value="TRNA(ILE)-LYSIDINE SYNTHASE-RELATED"/>
    <property type="match status" value="1"/>
</dbReference>
<evidence type="ECO:0000256" key="1">
    <source>
        <dbReference type="ARBA" id="ARBA00004496"/>
    </source>
</evidence>
<dbReference type="AlphaFoldDB" id="A0A8J6TQJ5"/>
<comment type="caution">
    <text evidence="10">The sequence shown here is derived from an EMBL/GenBank/DDBJ whole genome shotgun (WGS) entry which is preliminary data.</text>
</comment>
<gene>
    <name evidence="8 10" type="primary">tilS</name>
    <name evidence="10" type="ORF">H8D24_06725</name>
</gene>
<accession>A0A8J6TQJ5</accession>
<dbReference type="Proteomes" id="UP000654401">
    <property type="component" value="Unassembled WGS sequence"/>
</dbReference>
<dbReference type="Pfam" id="PF09179">
    <property type="entry name" value="TilS"/>
    <property type="match status" value="1"/>
</dbReference>
<dbReference type="NCBIfam" id="TIGR02433">
    <property type="entry name" value="lysidine_TilS_C"/>
    <property type="match status" value="1"/>
</dbReference>
<feature type="binding site" evidence="8">
    <location>
        <begin position="37"/>
        <end position="42"/>
    </location>
    <ligand>
        <name>ATP</name>
        <dbReference type="ChEBI" id="CHEBI:30616"/>
    </ligand>
</feature>
<dbReference type="InterPro" id="IPR012094">
    <property type="entry name" value="tRNA_Ile_lys_synt"/>
</dbReference>
<dbReference type="Gene3D" id="3.40.50.620">
    <property type="entry name" value="HUPs"/>
    <property type="match status" value="1"/>
</dbReference>
<keyword evidence="3 8" id="KW-0436">Ligase</keyword>
<keyword evidence="6 8" id="KW-0067">ATP-binding</keyword>
<evidence type="ECO:0000256" key="3">
    <source>
        <dbReference type="ARBA" id="ARBA00022598"/>
    </source>
</evidence>
<evidence type="ECO:0000313" key="11">
    <source>
        <dbReference type="Proteomes" id="UP000654401"/>
    </source>
</evidence>
<evidence type="ECO:0000256" key="5">
    <source>
        <dbReference type="ARBA" id="ARBA00022741"/>
    </source>
</evidence>
<dbReference type="InterPro" id="IPR015262">
    <property type="entry name" value="tRNA_Ile_lys_synt_subst-bd"/>
</dbReference>
<dbReference type="EMBL" id="JACNFK010000034">
    <property type="protein sequence ID" value="MBC8520081.1"/>
    <property type="molecule type" value="Genomic_DNA"/>
</dbReference>
<dbReference type="GO" id="GO:0032267">
    <property type="term" value="F:tRNA(Ile)-lysidine synthase activity"/>
    <property type="evidence" value="ECO:0007669"/>
    <property type="project" value="UniProtKB-EC"/>
</dbReference>
<dbReference type="PANTHER" id="PTHR43033:SF1">
    <property type="entry name" value="TRNA(ILE)-LYSIDINE SYNTHASE-RELATED"/>
    <property type="match status" value="1"/>
</dbReference>
<organism evidence="10 11">
    <name type="scientific">Candidatus Thiopontia autotrophica</name>
    <dbReference type="NCBI Taxonomy" id="2841688"/>
    <lineage>
        <taxon>Bacteria</taxon>
        <taxon>Pseudomonadati</taxon>
        <taxon>Pseudomonadota</taxon>
        <taxon>Gammaproteobacteria</taxon>
        <taxon>Candidatus Thiopontia</taxon>
    </lineage>
</organism>
<dbReference type="InterPro" id="IPR011063">
    <property type="entry name" value="TilS/TtcA_N"/>
</dbReference>
<dbReference type="SUPFAM" id="SSF82829">
    <property type="entry name" value="MesJ substrate recognition domain-like"/>
    <property type="match status" value="1"/>
</dbReference>
<evidence type="ECO:0000256" key="4">
    <source>
        <dbReference type="ARBA" id="ARBA00022694"/>
    </source>
</evidence>
<evidence type="ECO:0000256" key="7">
    <source>
        <dbReference type="ARBA" id="ARBA00048539"/>
    </source>
</evidence>
<feature type="domain" description="Lysidine-tRNA(Ile) synthetase C-terminal" evidence="9">
    <location>
        <begin position="387"/>
        <end position="449"/>
    </location>
</feature>
<comment type="domain">
    <text evidence="8">The N-terminal region contains the highly conserved SGGXDS motif, predicted to be a P-loop motif involved in ATP binding.</text>
</comment>
<evidence type="ECO:0000256" key="6">
    <source>
        <dbReference type="ARBA" id="ARBA00022840"/>
    </source>
</evidence>
<evidence type="ECO:0000256" key="8">
    <source>
        <dbReference type="HAMAP-Rule" id="MF_01161"/>
    </source>
</evidence>
<protein>
    <recommendedName>
        <fullName evidence="8">tRNA(Ile)-lysidine synthase</fullName>
        <ecNumber evidence="8">6.3.4.19</ecNumber>
    </recommendedName>
    <alternativeName>
        <fullName evidence="8">tRNA(Ile)-2-lysyl-cytidine synthase</fullName>
    </alternativeName>
    <alternativeName>
        <fullName evidence="8">tRNA(Ile)-lysidine synthetase</fullName>
    </alternativeName>
</protein>
<comment type="catalytic activity">
    <reaction evidence="7 8">
        <text>cytidine(34) in tRNA(Ile2) + L-lysine + ATP = lysidine(34) in tRNA(Ile2) + AMP + diphosphate + H(+)</text>
        <dbReference type="Rhea" id="RHEA:43744"/>
        <dbReference type="Rhea" id="RHEA-COMP:10625"/>
        <dbReference type="Rhea" id="RHEA-COMP:10670"/>
        <dbReference type="ChEBI" id="CHEBI:15378"/>
        <dbReference type="ChEBI" id="CHEBI:30616"/>
        <dbReference type="ChEBI" id="CHEBI:32551"/>
        <dbReference type="ChEBI" id="CHEBI:33019"/>
        <dbReference type="ChEBI" id="CHEBI:82748"/>
        <dbReference type="ChEBI" id="CHEBI:83665"/>
        <dbReference type="ChEBI" id="CHEBI:456215"/>
        <dbReference type="EC" id="6.3.4.19"/>
    </reaction>
</comment>
<keyword evidence="4 8" id="KW-0819">tRNA processing</keyword>
<reference evidence="10 11" key="1">
    <citation type="submission" date="2020-08" db="EMBL/GenBank/DDBJ databases">
        <title>Bridging the membrane lipid divide: bacteria of the FCB group superphylum have the potential to synthesize archaeal ether lipids.</title>
        <authorList>
            <person name="Villanueva L."/>
            <person name="Von Meijenfeldt F.A.B."/>
            <person name="Westbye A.B."/>
            <person name="Yadav S."/>
            <person name="Hopmans E.C."/>
            <person name="Dutilh B.E."/>
            <person name="Sinninghe Damste J.S."/>
        </authorList>
    </citation>
    <scope>NUCLEOTIDE SEQUENCE [LARGE SCALE GENOMIC DNA]</scope>
    <source>
        <strain evidence="10">NIOZ-UU100</strain>
    </source>
</reference>
<comment type="function">
    <text evidence="8">Ligates lysine onto the cytidine present at position 34 of the AUA codon-specific tRNA(Ile) that contains the anticodon CAU, in an ATP-dependent manner. Cytidine is converted to lysidine, thus changing the amino acid specificity of the tRNA from methionine to isoleucine.</text>
</comment>
<dbReference type="GO" id="GO:0006400">
    <property type="term" value="P:tRNA modification"/>
    <property type="evidence" value="ECO:0007669"/>
    <property type="project" value="UniProtKB-UniRule"/>
</dbReference>
<dbReference type="SUPFAM" id="SSF56037">
    <property type="entry name" value="PheT/TilS domain"/>
    <property type="match status" value="1"/>
</dbReference>
<evidence type="ECO:0000259" key="9">
    <source>
        <dbReference type="SMART" id="SM00977"/>
    </source>
</evidence>
<keyword evidence="5 8" id="KW-0547">Nucleotide-binding</keyword>
<name>A0A8J6TQJ5_9GAMM</name>
<keyword evidence="2 8" id="KW-0963">Cytoplasm</keyword>
<dbReference type="SUPFAM" id="SSF52402">
    <property type="entry name" value="Adenine nucleotide alpha hydrolases-like"/>
    <property type="match status" value="1"/>
</dbReference>
<dbReference type="NCBIfam" id="TIGR02432">
    <property type="entry name" value="lysidine_TilS_N"/>
    <property type="match status" value="1"/>
</dbReference>
<proteinExistence type="inferred from homology"/>
<dbReference type="InterPro" id="IPR012795">
    <property type="entry name" value="tRNA_Ile_lys_synt_N"/>
</dbReference>
<dbReference type="CDD" id="cd01992">
    <property type="entry name" value="TilS_N"/>
    <property type="match status" value="1"/>
</dbReference>
<sequence>MEISPPADLVRGEFSPQQLVPFLSRYPLFGTMFVAFSGGVDSSSLLHALAQLRDKDGGNFALEAIHVNHGLQSEAGQWENHCIKFCNHRNIPLHVVAVDAISKTGESPEESARRARYSAFAGQIQKGDQLFTAHHREDQAETFLLQALRGAGPRGLSAMGGVVSFAAGKLMRPLLQFSQQSLQEYAVREQLEWVEDPTNHQQSADRNFIRHEILPRLERRWPAAALTLSRSSRHCAEASQLVEKWAEEQLMELSVGDPMPLIVDESVENSKARIRYWLEMNGAGLPDAVHLQRIINEVIKARDDAVPVVRWKNRHSREVTVRRFQGLLYIEIGKGLEIDKGGGRASDFCIEWDLQQPLHLSEIGAKLVVRTVSSGGIRKDLLQGKKVTVRSRVGGERCQFGGAKQRRTLKNILRERGVPPWERGQIPLVFVGNELVQVVGHFICAPYSADNQSDMGENRDLEGEGLLIESVPE</sequence>
<dbReference type="Gene3D" id="1.20.59.20">
    <property type="match status" value="1"/>
</dbReference>
<dbReference type="InterPro" id="IPR014729">
    <property type="entry name" value="Rossmann-like_a/b/a_fold"/>
</dbReference>
<dbReference type="Pfam" id="PF01171">
    <property type="entry name" value="ATP_bind_3"/>
    <property type="match status" value="1"/>
</dbReference>
<dbReference type="Pfam" id="PF11734">
    <property type="entry name" value="TilS_C"/>
    <property type="match status" value="1"/>
</dbReference>
<evidence type="ECO:0000256" key="2">
    <source>
        <dbReference type="ARBA" id="ARBA00022490"/>
    </source>
</evidence>